<evidence type="ECO:0000313" key="1">
    <source>
        <dbReference type="EMBL" id="PXX98850.1"/>
    </source>
</evidence>
<sequence length="65" mass="6897">MSDSLGAENNSSTSEIHSMAFNPYSIDGEIVSVALKHHSVGAKINSVDLQINSMHLGDGRIPCNV</sequence>
<name>A0A2V3ZUU4_9BACT</name>
<reference evidence="1 2" key="1">
    <citation type="submission" date="2018-05" db="EMBL/GenBank/DDBJ databases">
        <title>Marinifilum breve JC075T sp. nov., a marine bacterium isolated from Yongle Blue Hole in the South China Sea.</title>
        <authorList>
            <person name="Fu T."/>
        </authorList>
    </citation>
    <scope>NUCLEOTIDE SEQUENCE [LARGE SCALE GENOMIC DNA]</scope>
    <source>
        <strain evidence="1 2">JC075</strain>
    </source>
</reference>
<accession>A0A2V3ZUU4</accession>
<protein>
    <submittedName>
        <fullName evidence="1">Uncharacterized protein</fullName>
    </submittedName>
</protein>
<comment type="caution">
    <text evidence="1">The sequence shown here is derived from an EMBL/GenBank/DDBJ whole genome shotgun (WGS) entry which is preliminary data.</text>
</comment>
<keyword evidence="2" id="KW-1185">Reference proteome</keyword>
<proteinExistence type="predicted"/>
<organism evidence="1 2">
    <name type="scientific">Marinifilum breve</name>
    <dbReference type="NCBI Taxonomy" id="2184082"/>
    <lineage>
        <taxon>Bacteria</taxon>
        <taxon>Pseudomonadati</taxon>
        <taxon>Bacteroidota</taxon>
        <taxon>Bacteroidia</taxon>
        <taxon>Marinilabiliales</taxon>
        <taxon>Marinifilaceae</taxon>
    </lineage>
</organism>
<dbReference type="Proteomes" id="UP000248079">
    <property type="component" value="Unassembled WGS sequence"/>
</dbReference>
<dbReference type="RefSeq" id="WP_110361741.1">
    <property type="nucleotide sequence ID" value="NZ_QFLI01000007.1"/>
</dbReference>
<gene>
    <name evidence="1" type="ORF">DF185_15860</name>
</gene>
<dbReference type="AlphaFoldDB" id="A0A2V3ZUU4"/>
<evidence type="ECO:0000313" key="2">
    <source>
        <dbReference type="Proteomes" id="UP000248079"/>
    </source>
</evidence>
<dbReference type="EMBL" id="QFLI01000007">
    <property type="protein sequence ID" value="PXX98850.1"/>
    <property type="molecule type" value="Genomic_DNA"/>
</dbReference>